<dbReference type="InterPro" id="IPR050229">
    <property type="entry name" value="GlpE_sulfurtransferase"/>
</dbReference>
<feature type="domain" description="Rhodanese" evidence="1">
    <location>
        <begin position="18"/>
        <end position="103"/>
    </location>
</feature>
<dbReference type="EMBL" id="CP009288">
    <property type="protein sequence ID" value="AIQ12627.1"/>
    <property type="molecule type" value="Genomic_DNA"/>
</dbReference>
<dbReference type="eggNOG" id="COG0607">
    <property type="taxonomic scope" value="Bacteria"/>
</dbReference>
<evidence type="ECO:0000259" key="1">
    <source>
        <dbReference type="PROSITE" id="PS50206"/>
    </source>
</evidence>
<protein>
    <submittedName>
        <fullName evidence="2">Sulfurtransferase</fullName>
    </submittedName>
</protein>
<dbReference type="Proteomes" id="UP000029409">
    <property type="component" value="Chromosome"/>
</dbReference>
<dbReference type="InterPro" id="IPR001763">
    <property type="entry name" value="Rhodanese-like_dom"/>
</dbReference>
<gene>
    <name evidence="2" type="ORF">PDUR_12505</name>
</gene>
<evidence type="ECO:0000313" key="2">
    <source>
        <dbReference type="EMBL" id="AIQ12627.1"/>
    </source>
</evidence>
<proteinExistence type="predicted"/>
<accession>A0A089HNE4</accession>
<organism evidence="2 3">
    <name type="scientific">Paenibacillus durus</name>
    <name type="common">Paenibacillus azotofixans</name>
    <dbReference type="NCBI Taxonomy" id="44251"/>
    <lineage>
        <taxon>Bacteria</taxon>
        <taxon>Bacillati</taxon>
        <taxon>Bacillota</taxon>
        <taxon>Bacilli</taxon>
        <taxon>Bacillales</taxon>
        <taxon>Paenibacillaceae</taxon>
        <taxon>Paenibacillus</taxon>
    </lineage>
</organism>
<dbReference type="STRING" id="44251.PDUR_12505"/>
<dbReference type="PANTHER" id="PTHR43031">
    <property type="entry name" value="FAD-DEPENDENT OXIDOREDUCTASE"/>
    <property type="match status" value="1"/>
</dbReference>
<dbReference type="GO" id="GO:0016740">
    <property type="term" value="F:transferase activity"/>
    <property type="evidence" value="ECO:0007669"/>
    <property type="project" value="UniProtKB-KW"/>
</dbReference>
<dbReference type="RefSeq" id="WP_042206473.1">
    <property type="nucleotide sequence ID" value="NZ_CP009288.1"/>
</dbReference>
<dbReference type="Gene3D" id="3.40.250.10">
    <property type="entry name" value="Rhodanese-like domain"/>
    <property type="match status" value="1"/>
</dbReference>
<reference evidence="2 3" key="1">
    <citation type="submission" date="2014-08" db="EMBL/GenBank/DDBJ databases">
        <title>Comparative genomics of the Paenibacillus odorifer group.</title>
        <authorList>
            <person name="den Bakker H.C."/>
            <person name="Tsai Y.-C."/>
            <person name="Martin N."/>
            <person name="Korlach J."/>
            <person name="Wiedmann M."/>
        </authorList>
    </citation>
    <scope>NUCLEOTIDE SEQUENCE [LARGE SCALE GENOMIC DNA]</scope>
    <source>
        <strain evidence="2 3">DSM 1735</strain>
    </source>
</reference>
<dbReference type="AlphaFoldDB" id="A0A089HNE4"/>
<dbReference type="PANTHER" id="PTHR43031:SF17">
    <property type="entry name" value="SULFURTRANSFERASE YTWF-RELATED"/>
    <property type="match status" value="1"/>
</dbReference>
<dbReference type="SMART" id="SM00450">
    <property type="entry name" value="RHOD"/>
    <property type="match status" value="1"/>
</dbReference>
<dbReference type="Pfam" id="PF00581">
    <property type="entry name" value="Rhodanese"/>
    <property type="match status" value="1"/>
</dbReference>
<dbReference type="InterPro" id="IPR036873">
    <property type="entry name" value="Rhodanese-like_dom_sf"/>
</dbReference>
<keyword evidence="3" id="KW-1185">Reference proteome</keyword>
<name>A0A089HNE4_PAEDU</name>
<dbReference type="KEGG" id="pdu:PDUR_12505"/>
<dbReference type="PROSITE" id="PS50206">
    <property type="entry name" value="RHODANESE_3"/>
    <property type="match status" value="1"/>
</dbReference>
<dbReference type="OrthoDB" id="9800872at2"/>
<evidence type="ECO:0000313" key="3">
    <source>
        <dbReference type="Proteomes" id="UP000029409"/>
    </source>
</evidence>
<keyword evidence="2" id="KW-0808">Transferase</keyword>
<dbReference type="SUPFAM" id="SSF52821">
    <property type="entry name" value="Rhodanese/Cell cycle control phosphatase"/>
    <property type="match status" value="1"/>
</dbReference>
<sequence>MNGIPQITAPELRQRIESGEELVLIDVREADEVALGMISGAAHIPMGDIPYRTSDIPEDAEVIFICRSGSRSQRVCEYLYTQGYSGVANLSGGMIGWNELLEN</sequence>
<dbReference type="CDD" id="cd00158">
    <property type="entry name" value="RHOD"/>
    <property type="match status" value="1"/>
</dbReference>